<dbReference type="AlphaFoldDB" id="A0A2Z7ATR4"/>
<dbReference type="PANTHER" id="PTHR47443">
    <property type="entry name" value="ACYL-COA N-ACYLTRANSFERASES (NAT) SUPERFAMILY PROTEIN"/>
    <property type="match status" value="1"/>
</dbReference>
<evidence type="ECO:0000259" key="1">
    <source>
        <dbReference type="PROSITE" id="PS51186"/>
    </source>
</evidence>
<keyword evidence="3" id="KW-1185">Reference proteome</keyword>
<dbReference type="SUPFAM" id="SSF55729">
    <property type="entry name" value="Acyl-CoA N-acyltransferases (Nat)"/>
    <property type="match status" value="1"/>
</dbReference>
<dbReference type="Pfam" id="PF00583">
    <property type="entry name" value="Acetyltransf_1"/>
    <property type="match status" value="1"/>
</dbReference>
<dbReference type="InterPro" id="IPR016181">
    <property type="entry name" value="Acyl_CoA_acyltransferase"/>
</dbReference>
<evidence type="ECO:0000313" key="3">
    <source>
        <dbReference type="Proteomes" id="UP000250235"/>
    </source>
</evidence>
<accession>A0A2Z7ATR4</accession>
<evidence type="ECO:0000313" key="2">
    <source>
        <dbReference type="EMBL" id="KZV24270.1"/>
    </source>
</evidence>
<dbReference type="PANTHER" id="PTHR47443:SF3">
    <property type="entry name" value="GCN5-RELATED N-ACETYLTRANSFERASE 4, CHLOROPLASTIC"/>
    <property type="match status" value="1"/>
</dbReference>
<sequence length="148" mass="16311">MVAVTRSAGVDSFLLGNDDFKVGIFNEKPSESKGHVIGILTVDTVADFLPRKGPLLQRRKGIAYISNVAVRGSYRRQGIAQRLVSKAEAKARSWGCRAIALHCDIQNLGAKSLYASLGFKCIKVPEKATWPQPKTSPDMQFNFMMKLI</sequence>
<reference evidence="2 3" key="1">
    <citation type="journal article" date="2015" name="Proc. Natl. Acad. Sci. U.S.A.">
        <title>The resurrection genome of Boea hygrometrica: A blueprint for survival of dehydration.</title>
        <authorList>
            <person name="Xiao L."/>
            <person name="Yang G."/>
            <person name="Zhang L."/>
            <person name="Yang X."/>
            <person name="Zhao S."/>
            <person name="Ji Z."/>
            <person name="Zhou Q."/>
            <person name="Hu M."/>
            <person name="Wang Y."/>
            <person name="Chen M."/>
            <person name="Xu Y."/>
            <person name="Jin H."/>
            <person name="Xiao X."/>
            <person name="Hu G."/>
            <person name="Bao F."/>
            <person name="Hu Y."/>
            <person name="Wan P."/>
            <person name="Li L."/>
            <person name="Deng X."/>
            <person name="Kuang T."/>
            <person name="Xiang C."/>
            <person name="Zhu J.K."/>
            <person name="Oliver M.J."/>
            <person name="He Y."/>
        </authorList>
    </citation>
    <scope>NUCLEOTIDE SEQUENCE [LARGE SCALE GENOMIC DNA]</scope>
    <source>
        <strain evidence="3">cv. XS01</strain>
    </source>
</reference>
<name>A0A2Z7ATR4_9LAMI</name>
<proteinExistence type="predicted"/>
<dbReference type="GO" id="GO:0008080">
    <property type="term" value="F:N-acetyltransferase activity"/>
    <property type="evidence" value="ECO:0007669"/>
    <property type="project" value="TreeGrafter"/>
</dbReference>
<organism evidence="2 3">
    <name type="scientific">Dorcoceras hygrometricum</name>
    <dbReference type="NCBI Taxonomy" id="472368"/>
    <lineage>
        <taxon>Eukaryota</taxon>
        <taxon>Viridiplantae</taxon>
        <taxon>Streptophyta</taxon>
        <taxon>Embryophyta</taxon>
        <taxon>Tracheophyta</taxon>
        <taxon>Spermatophyta</taxon>
        <taxon>Magnoliopsida</taxon>
        <taxon>eudicotyledons</taxon>
        <taxon>Gunneridae</taxon>
        <taxon>Pentapetalae</taxon>
        <taxon>asterids</taxon>
        <taxon>lamiids</taxon>
        <taxon>Lamiales</taxon>
        <taxon>Gesneriaceae</taxon>
        <taxon>Didymocarpoideae</taxon>
        <taxon>Trichosporeae</taxon>
        <taxon>Loxocarpinae</taxon>
        <taxon>Dorcoceras</taxon>
    </lineage>
</organism>
<dbReference type="OrthoDB" id="249099at2759"/>
<dbReference type="Gene3D" id="3.40.630.30">
    <property type="match status" value="1"/>
</dbReference>
<dbReference type="GO" id="GO:0009507">
    <property type="term" value="C:chloroplast"/>
    <property type="evidence" value="ECO:0007669"/>
    <property type="project" value="TreeGrafter"/>
</dbReference>
<dbReference type="EMBL" id="KV012839">
    <property type="protein sequence ID" value="KZV24270.1"/>
    <property type="molecule type" value="Genomic_DNA"/>
</dbReference>
<feature type="domain" description="N-acetyltransferase" evidence="1">
    <location>
        <begin position="31"/>
        <end position="148"/>
    </location>
</feature>
<dbReference type="InterPro" id="IPR000182">
    <property type="entry name" value="GNAT_dom"/>
</dbReference>
<dbReference type="PROSITE" id="PS51186">
    <property type="entry name" value="GNAT"/>
    <property type="match status" value="1"/>
</dbReference>
<dbReference type="Proteomes" id="UP000250235">
    <property type="component" value="Unassembled WGS sequence"/>
</dbReference>
<protein>
    <recommendedName>
        <fullName evidence="1">N-acetyltransferase domain-containing protein</fullName>
    </recommendedName>
</protein>
<dbReference type="CDD" id="cd04301">
    <property type="entry name" value="NAT_SF"/>
    <property type="match status" value="1"/>
</dbReference>
<gene>
    <name evidence="2" type="ORF">F511_01752</name>
</gene>